<evidence type="ECO:0000313" key="2">
    <source>
        <dbReference type="Proteomes" id="UP000519897"/>
    </source>
</evidence>
<keyword evidence="2" id="KW-1185">Reference proteome</keyword>
<name>A0A7W6PSX3_9HYPH</name>
<accession>A0A7W6PSX3</accession>
<gene>
    <name evidence="1" type="ORF">GGQ72_004561</name>
</gene>
<dbReference type="Proteomes" id="UP000519897">
    <property type="component" value="Unassembled WGS sequence"/>
</dbReference>
<protein>
    <submittedName>
        <fullName evidence="1">Uncharacterized protein</fullName>
    </submittedName>
</protein>
<comment type="caution">
    <text evidence="1">The sequence shown here is derived from an EMBL/GenBank/DDBJ whole genome shotgun (WGS) entry which is preliminary data.</text>
</comment>
<organism evidence="1 2">
    <name type="scientific">Rhizobium rhizoryzae</name>
    <dbReference type="NCBI Taxonomy" id="451876"/>
    <lineage>
        <taxon>Bacteria</taxon>
        <taxon>Pseudomonadati</taxon>
        <taxon>Pseudomonadota</taxon>
        <taxon>Alphaproteobacteria</taxon>
        <taxon>Hyphomicrobiales</taxon>
        <taxon>Rhizobiaceae</taxon>
        <taxon>Rhizobium/Agrobacterium group</taxon>
        <taxon>Rhizobium</taxon>
    </lineage>
</organism>
<reference evidence="1 2" key="1">
    <citation type="submission" date="2020-08" db="EMBL/GenBank/DDBJ databases">
        <title>Genomic Encyclopedia of Type Strains, Phase IV (KMG-IV): sequencing the most valuable type-strain genomes for metagenomic binning, comparative biology and taxonomic classification.</title>
        <authorList>
            <person name="Goeker M."/>
        </authorList>
    </citation>
    <scope>NUCLEOTIDE SEQUENCE [LARGE SCALE GENOMIC DNA]</scope>
    <source>
        <strain evidence="1 2">DSM 29514</strain>
    </source>
</reference>
<proteinExistence type="predicted"/>
<sequence length="70" mass="7520">MAIGGSPRSSVAKCEPLISLSSTPNEFIALGATKQLNFVSRKTAVGHLDDCFVQFGTPRLTSFRTHEHTG</sequence>
<evidence type="ECO:0000313" key="1">
    <source>
        <dbReference type="EMBL" id="MBB4145993.1"/>
    </source>
</evidence>
<dbReference type="AlphaFoldDB" id="A0A7W6PSX3"/>
<dbReference type="EMBL" id="JACIEC010000015">
    <property type="protein sequence ID" value="MBB4145993.1"/>
    <property type="molecule type" value="Genomic_DNA"/>
</dbReference>